<dbReference type="EMBL" id="JAUEPN010000011">
    <property type="protein sequence ID" value="KAK3290996.1"/>
    <property type="molecule type" value="Genomic_DNA"/>
</dbReference>
<dbReference type="AlphaFoldDB" id="A0AAE0H6Y9"/>
<gene>
    <name evidence="1" type="ORF">B0H64DRAFT_50573</name>
</gene>
<accession>A0AAE0H6Y9</accession>
<protein>
    <submittedName>
        <fullName evidence="1">Uncharacterized protein</fullName>
    </submittedName>
</protein>
<organism evidence="1 2">
    <name type="scientific">Chaetomium fimeti</name>
    <dbReference type="NCBI Taxonomy" id="1854472"/>
    <lineage>
        <taxon>Eukaryota</taxon>
        <taxon>Fungi</taxon>
        <taxon>Dikarya</taxon>
        <taxon>Ascomycota</taxon>
        <taxon>Pezizomycotina</taxon>
        <taxon>Sordariomycetes</taxon>
        <taxon>Sordariomycetidae</taxon>
        <taxon>Sordariales</taxon>
        <taxon>Chaetomiaceae</taxon>
        <taxon>Chaetomium</taxon>
    </lineage>
</organism>
<dbReference type="RefSeq" id="XP_062654510.1">
    <property type="nucleotide sequence ID" value="XM_062808350.1"/>
</dbReference>
<name>A0AAE0H6Y9_9PEZI</name>
<evidence type="ECO:0000313" key="1">
    <source>
        <dbReference type="EMBL" id="KAK3290996.1"/>
    </source>
</evidence>
<dbReference type="GeneID" id="87845298"/>
<dbReference type="Proteomes" id="UP001278766">
    <property type="component" value="Unassembled WGS sequence"/>
</dbReference>
<proteinExistence type="predicted"/>
<comment type="caution">
    <text evidence="1">The sequence shown here is derived from an EMBL/GenBank/DDBJ whole genome shotgun (WGS) entry which is preliminary data.</text>
</comment>
<reference evidence="1" key="2">
    <citation type="submission" date="2023-06" db="EMBL/GenBank/DDBJ databases">
        <authorList>
            <consortium name="Lawrence Berkeley National Laboratory"/>
            <person name="Haridas S."/>
            <person name="Hensen N."/>
            <person name="Bonometti L."/>
            <person name="Westerberg I."/>
            <person name="Brannstrom I.O."/>
            <person name="Guillou S."/>
            <person name="Cros-Aarteil S."/>
            <person name="Calhoun S."/>
            <person name="Kuo A."/>
            <person name="Mondo S."/>
            <person name="Pangilinan J."/>
            <person name="Riley R."/>
            <person name="Labutti K."/>
            <person name="Andreopoulos B."/>
            <person name="Lipzen A."/>
            <person name="Chen C."/>
            <person name="Yanf M."/>
            <person name="Daum C."/>
            <person name="Ng V."/>
            <person name="Clum A."/>
            <person name="Steindorff A."/>
            <person name="Ohm R."/>
            <person name="Martin F."/>
            <person name="Silar P."/>
            <person name="Natvig D."/>
            <person name="Lalanne C."/>
            <person name="Gautier V."/>
            <person name="Ament-Velasquez S.L."/>
            <person name="Kruys A."/>
            <person name="Hutchinson M.I."/>
            <person name="Powell A.J."/>
            <person name="Barry K."/>
            <person name="Miller A.N."/>
            <person name="Grigoriev I.V."/>
            <person name="Debuchy R."/>
            <person name="Gladieux P."/>
            <person name="Thoren M.H."/>
            <person name="Johannesson H."/>
        </authorList>
    </citation>
    <scope>NUCLEOTIDE SEQUENCE</scope>
    <source>
        <strain evidence="1">CBS 168.71</strain>
    </source>
</reference>
<keyword evidence="2" id="KW-1185">Reference proteome</keyword>
<evidence type="ECO:0000313" key="2">
    <source>
        <dbReference type="Proteomes" id="UP001278766"/>
    </source>
</evidence>
<reference evidence="1" key="1">
    <citation type="journal article" date="2023" name="Mol. Phylogenet. Evol.">
        <title>Genome-scale phylogeny and comparative genomics of the fungal order Sordariales.</title>
        <authorList>
            <person name="Hensen N."/>
            <person name="Bonometti L."/>
            <person name="Westerberg I."/>
            <person name="Brannstrom I.O."/>
            <person name="Guillou S."/>
            <person name="Cros-Aarteil S."/>
            <person name="Calhoun S."/>
            <person name="Haridas S."/>
            <person name="Kuo A."/>
            <person name="Mondo S."/>
            <person name="Pangilinan J."/>
            <person name="Riley R."/>
            <person name="LaButti K."/>
            <person name="Andreopoulos B."/>
            <person name="Lipzen A."/>
            <person name="Chen C."/>
            <person name="Yan M."/>
            <person name="Daum C."/>
            <person name="Ng V."/>
            <person name="Clum A."/>
            <person name="Steindorff A."/>
            <person name="Ohm R.A."/>
            <person name="Martin F."/>
            <person name="Silar P."/>
            <person name="Natvig D.O."/>
            <person name="Lalanne C."/>
            <person name="Gautier V."/>
            <person name="Ament-Velasquez S.L."/>
            <person name="Kruys A."/>
            <person name="Hutchinson M.I."/>
            <person name="Powell A.J."/>
            <person name="Barry K."/>
            <person name="Miller A.N."/>
            <person name="Grigoriev I.V."/>
            <person name="Debuchy R."/>
            <person name="Gladieux P."/>
            <person name="Hiltunen Thoren M."/>
            <person name="Johannesson H."/>
        </authorList>
    </citation>
    <scope>NUCLEOTIDE SEQUENCE</scope>
    <source>
        <strain evidence="1">CBS 168.71</strain>
    </source>
</reference>
<sequence length="109" mass="12094">MLPCRPGTNQRALDDDVRNLAKRLKRADPLAFGLLNCKGAMRVFKHSSQVSLAGFDLVFKVPDGTDPKQVQSLRAVLLLPQRAPSLSWRARDVGQLCARLQVCAQEHES</sequence>